<organism evidence="2 3">
    <name type="scientific">Suillus placidus</name>
    <dbReference type="NCBI Taxonomy" id="48579"/>
    <lineage>
        <taxon>Eukaryota</taxon>
        <taxon>Fungi</taxon>
        <taxon>Dikarya</taxon>
        <taxon>Basidiomycota</taxon>
        <taxon>Agaricomycotina</taxon>
        <taxon>Agaricomycetes</taxon>
        <taxon>Agaricomycetidae</taxon>
        <taxon>Boletales</taxon>
        <taxon>Suillineae</taxon>
        <taxon>Suillaceae</taxon>
        <taxon>Suillus</taxon>
    </lineage>
</organism>
<dbReference type="OrthoDB" id="10498695at2759"/>
<feature type="region of interest" description="Disordered" evidence="1">
    <location>
        <begin position="1"/>
        <end position="49"/>
    </location>
</feature>
<dbReference type="Proteomes" id="UP000714275">
    <property type="component" value="Unassembled WGS sequence"/>
</dbReference>
<gene>
    <name evidence="2" type="ORF">EV702DRAFT_1160969</name>
</gene>
<dbReference type="EMBL" id="JABBWD010000203">
    <property type="protein sequence ID" value="KAG1762808.1"/>
    <property type="molecule type" value="Genomic_DNA"/>
</dbReference>
<evidence type="ECO:0000313" key="3">
    <source>
        <dbReference type="Proteomes" id="UP000714275"/>
    </source>
</evidence>
<keyword evidence="3" id="KW-1185">Reference proteome</keyword>
<reference evidence="2" key="1">
    <citation type="journal article" date="2020" name="New Phytol.">
        <title>Comparative genomics reveals dynamic genome evolution in host specialist ectomycorrhizal fungi.</title>
        <authorList>
            <person name="Lofgren L.A."/>
            <person name="Nguyen N.H."/>
            <person name="Vilgalys R."/>
            <person name="Ruytinx J."/>
            <person name="Liao H.L."/>
            <person name="Branco S."/>
            <person name="Kuo A."/>
            <person name="LaButti K."/>
            <person name="Lipzen A."/>
            <person name="Andreopoulos W."/>
            <person name="Pangilinan J."/>
            <person name="Riley R."/>
            <person name="Hundley H."/>
            <person name="Na H."/>
            <person name="Barry K."/>
            <person name="Grigoriev I.V."/>
            <person name="Stajich J.E."/>
            <person name="Kennedy P.G."/>
        </authorList>
    </citation>
    <scope>NUCLEOTIDE SEQUENCE</scope>
    <source>
        <strain evidence="2">DOB743</strain>
    </source>
</reference>
<sequence length="163" mass="17653">MTTLADDSFQHPCTRGKSYNGKSPRDCYSRMPNTGFPSSPRMPGAATGGESLQLAAPEAFSRPPNAAQPYTPFSVMRIVSKQAGQHHNCRGSSCERAHLQLCEGTIKSKAGCTYLLSGTRGIHADGMTGASMDGRESTRFRDFPSLEADAELELGVWEFLLFS</sequence>
<accession>A0A9P6ZH22</accession>
<evidence type="ECO:0000313" key="2">
    <source>
        <dbReference type="EMBL" id="KAG1762808.1"/>
    </source>
</evidence>
<dbReference type="AlphaFoldDB" id="A0A9P6ZH22"/>
<comment type="caution">
    <text evidence="2">The sequence shown here is derived from an EMBL/GenBank/DDBJ whole genome shotgun (WGS) entry which is preliminary data.</text>
</comment>
<name>A0A9P6ZH22_9AGAM</name>
<protein>
    <submittedName>
        <fullName evidence="2">Uncharacterized protein</fullName>
    </submittedName>
</protein>
<proteinExistence type="predicted"/>
<evidence type="ECO:0000256" key="1">
    <source>
        <dbReference type="SAM" id="MobiDB-lite"/>
    </source>
</evidence>